<dbReference type="InterPro" id="IPR000629">
    <property type="entry name" value="RNA-helicase_DEAD-box_CS"/>
</dbReference>
<dbReference type="GO" id="GO:0033592">
    <property type="term" value="F:RNA strand annealing activity"/>
    <property type="evidence" value="ECO:0007669"/>
    <property type="project" value="TreeGrafter"/>
</dbReference>
<dbReference type="Gene3D" id="3.30.70.330">
    <property type="match status" value="1"/>
</dbReference>
<evidence type="ECO:0000256" key="1">
    <source>
        <dbReference type="ARBA" id="ARBA00004496"/>
    </source>
</evidence>
<evidence type="ECO:0000313" key="17">
    <source>
        <dbReference type="Proteomes" id="UP000199397"/>
    </source>
</evidence>
<keyword evidence="7 10" id="KW-0694">RNA-binding</keyword>
<dbReference type="InterPro" id="IPR034415">
    <property type="entry name" value="CsdA_RRM"/>
</dbReference>
<dbReference type="InterPro" id="IPR028618">
    <property type="entry name" value="DEAD_helicase_DeaD"/>
</dbReference>
<dbReference type="PANTHER" id="PTHR47963:SF8">
    <property type="entry name" value="ATP-DEPENDENT RNA HELICASE DEAD"/>
    <property type="match status" value="1"/>
</dbReference>
<dbReference type="GO" id="GO:0016887">
    <property type="term" value="F:ATP hydrolysis activity"/>
    <property type="evidence" value="ECO:0007669"/>
    <property type="project" value="RHEA"/>
</dbReference>
<evidence type="ECO:0000259" key="15">
    <source>
        <dbReference type="PROSITE" id="PS51195"/>
    </source>
</evidence>
<dbReference type="CDD" id="cd00268">
    <property type="entry name" value="DEADc"/>
    <property type="match status" value="1"/>
</dbReference>
<keyword evidence="3 10" id="KW-0547">Nucleotide-binding</keyword>
<dbReference type="FunFam" id="3.30.70.330:FF:000068">
    <property type="entry name" value="ATP-dependent RNA helicase DeaD"/>
    <property type="match status" value="1"/>
</dbReference>
<evidence type="ECO:0000256" key="7">
    <source>
        <dbReference type="ARBA" id="ARBA00022884"/>
    </source>
</evidence>
<feature type="region of interest" description="Disordered" evidence="12">
    <location>
        <begin position="445"/>
        <end position="479"/>
    </location>
</feature>
<gene>
    <name evidence="10" type="primary">deaD</name>
    <name evidence="10" type="synonym">csdA</name>
    <name evidence="16" type="ORF">SAMN05660964_01638</name>
</gene>
<comment type="function">
    <text evidence="10">DEAD-box RNA helicase involved in various cellular processes at low temperature, including ribosome biogenesis, mRNA degradation and translation initiation.</text>
</comment>
<dbReference type="EMBL" id="FNQP01000008">
    <property type="protein sequence ID" value="SEA46720.1"/>
    <property type="molecule type" value="Genomic_DNA"/>
</dbReference>
<dbReference type="GO" id="GO:0005840">
    <property type="term" value="C:ribosome"/>
    <property type="evidence" value="ECO:0007669"/>
    <property type="project" value="TreeGrafter"/>
</dbReference>
<evidence type="ECO:0000256" key="8">
    <source>
        <dbReference type="ARBA" id="ARBA00023016"/>
    </source>
</evidence>
<evidence type="ECO:0000256" key="12">
    <source>
        <dbReference type="SAM" id="MobiDB-lite"/>
    </source>
</evidence>
<dbReference type="InterPro" id="IPR012677">
    <property type="entry name" value="Nucleotide-bd_a/b_plait_sf"/>
</dbReference>
<dbReference type="STRING" id="525918.SAMN05660964_01638"/>
<dbReference type="Pfam" id="PF03880">
    <property type="entry name" value="DbpA"/>
    <property type="match status" value="1"/>
</dbReference>
<dbReference type="GO" id="GO:0006401">
    <property type="term" value="P:RNA catabolic process"/>
    <property type="evidence" value="ECO:0007669"/>
    <property type="project" value="UniProtKB-UniRule"/>
</dbReference>
<dbReference type="GO" id="GO:0000027">
    <property type="term" value="P:ribosomal large subunit assembly"/>
    <property type="evidence" value="ECO:0007669"/>
    <property type="project" value="UniProtKB-UniRule"/>
</dbReference>
<dbReference type="AlphaFoldDB" id="A0A1H4BF03"/>
<dbReference type="InterPro" id="IPR050547">
    <property type="entry name" value="DEAD_box_RNA_helicases"/>
</dbReference>
<dbReference type="PROSITE" id="PS51195">
    <property type="entry name" value="Q_MOTIF"/>
    <property type="match status" value="1"/>
</dbReference>
<evidence type="ECO:0000256" key="3">
    <source>
        <dbReference type="ARBA" id="ARBA00022741"/>
    </source>
</evidence>
<dbReference type="Pfam" id="PF00271">
    <property type="entry name" value="Helicase_C"/>
    <property type="match status" value="1"/>
</dbReference>
<feature type="compositionally biased region" description="Basic and acidic residues" evidence="12">
    <location>
        <begin position="575"/>
        <end position="631"/>
    </location>
</feature>
<dbReference type="InterPro" id="IPR014014">
    <property type="entry name" value="RNA_helicase_DEAD_Q_motif"/>
</dbReference>
<dbReference type="OrthoDB" id="9805696at2"/>
<dbReference type="FunFam" id="3.40.50.300:FF:000108">
    <property type="entry name" value="ATP-dependent RNA helicase RhlE"/>
    <property type="match status" value="1"/>
</dbReference>
<keyword evidence="8 10" id="KW-0346">Stress response</keyword>
<dbReference type="PROSITE" id="PS51194">
    <property type="entry name" value="HELICASE_CTER"/>
    <property type="match status" value="1"/>
</dbReference>
<dbReference type="SUPFAM" id="SSF52540">
    <property type="entry name" value="P-loop containing nucleoside triphosphate hydrolases"/>
    <property type="match status" value="1"/>
</dbReference>
<evidence type="ECO:0000256" key="9">
    <source>
        <dbReference type="ARBA" id="ARBA00047984"/>
    </source>
</evidence>
<feature type="short sequence motif" description="Q motif" evidence="11">
    <location>
        <begin position="9"/>
        <end position="37"/>
    </location>
</feature>
<dbReference type="SMART" id="SM00490">
    <property type="entry name" value="HELICc"/>
    <property type="match status" value="1"/>
</dbReference>
<keyword evidence="5 10" id="KW-0347">Helicase</keyword>
<dbReference type="SMART" id="SM00487">
    <property type="entry name" value="DEXDc"/>
    <property type="match status" value="1"/>
</dbReference>
<dbReference type="Gene3D" id="3.40.50.300">
    <property type="entry name" value="P-loop containing nucleotide triphosphate hydrolases"/>
    <property type="match status" value="2"/>
</dbReference>
<dbReference type="PROSITE" id="PS51192">
    <property type="entry name" value="HELICASE_ATP_BIND_1"/>
    <property type="match status" value="1"/>
</dbReference>
<evidence type="ECO:0000256" key="11">
    <source>
        <dbReference type="PROSITE-ProRule" id="PRU00552"/>
    </source>
</evidence>
<dbReference type="InterPro" id="IPR001650">
    <property type="entry name" value="Helicase_C-like"/>
</dbReference>
<dbReference type="InterPro" id="IPR057325">
    <property type="entry name" value="DeaD_dimer"/>
</dbReference>
<dbReference type="GO" id="GO:0003724">
    <property type="term" value="F:RNA helicase activity"/>
    <property type="evidence" value="ECO:0007669"/>
    <property type="project" value="UniProtKB-UniRule"/>
</dbReference>
<dbReference type="InterPro" id="IPR011545">
    <property type="entry name" value="DEAD/DEAH_box_helicase_dom"/>
</dbReference>
<evidence type="ECO:0000256" key="2">
    <source>
        <dbReference type="ARBA" id="ARBA00022490"/>
    </source>
</evidence>
<dbReference type="PROSITE" id="PS00039">
    <property type="entry name" value="DEAD_ATP_HELICASE"/>
    <property type="match status" value="1"/>
</dbReference>
<feature type="compositionally biased region" description="Basic and acidic residues" evidence="12">
    <location>
        <begin position="453"/>
        <end position="462"/>
    </location>
</feature>
<dbReference type="GO" id="GO:0070417">
    <property type="term" value="P:cellular response to cold"/>
    <property type="evidence" value="ECO:0007669"/>
    <property type="project" value="InterPro"/>
</dbReference>
<evidence type="ECO:0000256" key="5">
    <source>
        <dbReference type="ARBA" id="ARBA00022806"/>
    </source>
</evidence>
<dbReference type="Pfam" id="PF00270">
    <property type="entry name" value="DEAD"/>
    <property type="match status" value="1"/>
</dbReference>
<keyword evidence="2 10" id="KW-0963">Cytoplasm</keyword>
<evidence type="ECO:0000313" key="16">
    <source>
        <dbReference type="EMBL" id="SEA46720.1"/>
    </source>
</evidence>
<accession>A0A1H4BF03</accession>
<sequence>MSPETNTLPAFTEFGLAAPVLQAVQDLGYETPSAIQAETIPYLLEGRDVLGQAQTGTGKTAAFALPLLSRLDMSKTGPQILVLAPTRELAIQVAEAFQKYAGKLPGFHVMPIYGGQDYRTQFRQLERGVQVVVGTPGRVMDHLRRGSLKLDGLQALVLDEADEMLRMGFIEDIEWIMEQTPPNRQIALFSATMPPAIHRIAQSYLTDPAEVKIKVKTTTADTIRQRYWLVSGLHKLDALTRILEAEPFEAVIIFVRTKNETVELADKLQARGYSAVALNGDIPQNVRERTIDQLKKSKIDILIATDVAARGLDVERISHVINYDIPTDTESYVHRIGRTGRAGRSGDAILFVSPRERHLLRAIERATRKPIDLMELPSTEVINNLRIAQFNQRITDTLAEEGLDFFSQLLESYEREHNVPAIEIAAALAKLLQGDAPLLLEERKNHAAFNPNADREREQERRPGKRKSNAANSAFSSDDDTIPMERFRIAVGRTHGVKPGNIVGAIANEAGLDSRYIGYIEIQDDCSLVDLPAGMPKDILHELRTARVAGQMLNIEPAGEAAADYSPNRGGSSSGRRDRDERRPPRRDGPPPRRDSTRSGEQRPDRRPRSEKEKSPFVADGKPKFGGDKPPARKPTIKKAPNKDKGKPKRP</sequence>
<reference evidence="16 17" key="1">
    <citation type="submission" date="2016-10" db="EMBL/GenBank/DDBJ databases">
        <authorList>
            <person name="de Groot N.N."/>
        </authorList>
    </citation>
    <scope>NUCLEOTIDE SEQUENCE [LARGE SCALE GENOMIC DNA]</scope>
    <source>
        <strain evidence="16 17">DSM 21228</strain>
    </source>
</reference>
<dbReference type="InterPro" id="IPR014001">
    <property type="entry name" value="Helicase_ATP-bd"/>
</dbReference>
<evidence type="ECO:0000256" key="4">
    <source>
        <dbReference type="ARBA" id="ARBA00022801"/>
    </source>
</evidence>
<feature type="domain" description="DEAD-box RNA helicase Q" evidence="15">
    <location>
        <begin position="9"/>
        <end position="37"/>
    </location>
</feature>
<keyword evidence="6 10" id="KW-0067">ATP-binding</keyword>
<feature type="domain" description="Helicase ATP-binding" evidence="13">
    <location>
        <begin position="40"/>
        <end position="211"/>
    </location>
</feature>
<dbReference type="RefSeq" id="WP_093067237.1">
    <property type="nucleotide sequence ID" value="NZ_FNQP01000008.1"/>
</dbReference>
<protein>
    <recommendedName>
        <fullName evidence="10">ATP-dependent RNA helicase DeaD</fullName>
        <ecNumber evidence="10">3.6.4.13</ecNumber>
    </recommendedName>
    <alternativeName>
        <fullName evidence="10">Cold-shock DEAD box protein A</fullName>
    </alternativeName>
</protein>
<keyword evidence="4 10" id="KW-0378">Hydrolase</keyword>
<evidence type="ECO:0000259" key="13">
    <source>
        <dbReference type="PROSITE" id="PS51192"/>
    </source>
</evidence>
<evidence type="ECO:0000256" key="10">
    <source>
        <dbReference type="HAMAP-Rule" id="MF_00964"/>
    </source>
</evidence>
<comment type="catalytic activity">
    <reaction evidence="9 10">
        <text>ATP + H2O = ADP + phosphate + H(+)</text>
        <dbReference type="Rhea" id="RHEA:13065"/>
        <dbReference type="ChEBI" id="CHEBI:15377"/>
        <dbReference type="ChEBI" id="CHEBI:15378"/>
        <dbReference type="ChEBI" id="CHEBI:30616"/>
        <dbReference type="ChEBI" id="CHEBI:43474"/>
        <dbReference type="ChEBI" id="CHEBI:456216"/>
        <dbReference type="EC" id="3.6.4.13"/>
    </reaction>
</comment>
<feature type="domain" description="Helicase C-terminal" evidence="14">
    <location>
        <begin position="235"/>
        <end position="382"/>
    </location>
</feature>
<comment type="similarity">
    <text evidence="10">Belongs to the DEAD box helicase family. DeaD/CsdA subfamily.</text>
</comment>
<dbReference type="InterPro" id="IPR005580">
    <property type="entry name" value="DbpA/CsdA_RNA-bd_dom"/>
</dbReference>
<evidence type="ECO:0000259" key="14">
    <source>
        <dbReference type="PROSITE" id="PS51194"/>
    </source>
</evidence>
<comment type="subcellular location">
    <subcellularLocation>
        <location evidence="1 10">Cytoplasm</location>
    </subcellularLocation>
</comment>
<keyword evidence="17" id="KW-1185">Reference proteome</keyword>
<dbReference type="CDD" id="cd12499">
    <property type="entry name" value="RRM_EcCsdA_like"/>
    <property type="match status" value="1"/>
</dbReference>
<evidence type="ECO:0000256" key="6">
    <source>
        <dbReference type="ARBA" id="ARBA00022840"/>
    </source>
</evidence>
<dbReference type="CDD" id="cd18787">
    <property type="entry name" value="SF2_C_DEAD"/>
    <property type="match status" value="1"/>
</dbReference>
<dbReference type="GO" id="GO:0005524">
    <property type="term" value="F:ATP binding"/>
    <property type="evidence" value="ECO:0007669"/>
    <property type="project" value="UniProtKB-UniRule"/>
</dbReference>
<organism evidence="16 17">
    <name type="scientific">Thiothrix caldifontis</name>
    <dbReference type="NCBI Taxonomy" id="525918"/>
    <lineage>
        <taxon>Bacteria</taxon>
        <taxon>Pseudomonadati</taxon>
        <taxon>Pseudomonadota</taxon>
        <taxon>Gammaproteobacteria</taxon>
        <taxon>Thiotrichales</taxon>
        <taxon>Thiotrichaceae</taxon>
        <taxon>Thiothrix</taxon>
    </lineage>
</organism>
<dbReference type="Proteomes" id="UP000199397">
    <property type="component" value="Unassembled WGS sequence"/>
</dbReference>
<dbReference type="PANTHER" id="PTHR47963">
    <property type="entry name" value="DEAD-BOX ATP-DEPENDENT RNA HELICASE 47, MITOCHONDRIAL"/>
    <property type="match status" value="1"/>
</dbReference>
<dbReference type="InterPro" id="IPR044742">
    <property type="entry name" value="DEAD/DEAH_RhlB"/>
</dbReference>
<name>A0A1H4BF03_9GAMM</name>
<proteinExistence type="inferred from homology"/>
<dbReference type="GO" id="GO:0005829">
    <property type="term" value="C:cytosol"/>
    <property type="evidence" value="ECO:0007669"/>
    <property type="project" value="TreeGrafter"/>
</dbReference>
<feature type="region of interest" description="Disordered" evidence="12">
    <location>
        <begin position="559"/>
        <end position="651"/>
    </location>
</feature>
<dbReference type="EC" id="3.6.4.13" evidence="10"/>
<dbReference type="InterPro" id="IPR027417">
    <property type="entry name" value="P-loop_NTPase"/>
</dbReference>
<dbReference type="HAMAP" id="MF_00964">
    <property type="entry name" value="DEAD_helicase_DeaD"/>
    <property type="match status" value="1"/>
</dbReference>
<dbReference type="Pfam" id="PF25399">
    <property type="entry name" value="DeaD_dimer"/>
    <property type="match status" value="1"/>
</dbReference>